<dbReference type="AlphaFoldDB" id="A0A6H1ZZ85"/>
<gene>
    <name evidence="1" type="ORF">TM448A03057_0015</name>
    <name evidence="2" type="ORF">TM448B04657_0010</name>
</gene>
<evidence type="ECO:0000313" key="2">
    <source>
        <dbReference type="EMBL" id="QJI03547.1"/>
    </source>
</evidence>
<dbReference type="EMBL" id="MT144375">
    <property type="protein sequence ID" value="QJA52884.1"/>
    <property type="molecule type" value="Genomic_DNA"/>
</dbReference>
<sequence length="90" mass="10031">MTPERIAELRALLESDRHDDGTFHGTADYWPPAMVEPLLDEVERLREALGGLVRATRVESWHANVRVLPCGCWSCKAYRAALAALKGGEQ</sequence>
<dbReference type="EMBL" id="MT145097">
    <property type="protein sequence ID" value="QJI03547.1"/>
    <property type="molecule type" value="Genomic_DNA"/>
</dbReference>
<organism evidence="1">
    <name type="scientific">viral metagenome</name>
    <dbReference type="NCBI Taxonomy" id="1070528"/>
    <lineage>
        <taxon>unclassified sequences</taxon>
        <taxon>metagenomes</taxon>
        <taxon>organismal metagenomes</taxon>
    </lineage>
</organism>
<reference evidence="1" key="1">
    <citation type="submission" date="2020-03" db="EMBL/GenBank/DDBJ databases">
        <title>The deep terrestrial virosphere.</title>
        <authorList>
            <person name="Holmfeldt K."/>
            <person name="Nilsson E."/>
            <person name="Simone D."/>
            <person name="Lopez-Fernandez M."/>
            <person name="Wu X."/>
            <person name="de Brujin I."/>
            <person name="Lundin D."/>
            <person name="Andersson A."/>
            <person name="Bertilsson S."/>
            <person name="Dopson M."/>
        </authorList>
    </citation>
    <scope>NUCLEOTIDE SEQUENCE</scope>
    <source>
        <strain evidence="1">TM448A03057</strain>
        <strain evidence="2">TM448B04657</strain>
    </source>
</reference>
<accession>A0A6H1ZZ85</accession>
<protein>
    <submittedName>
        <fullName evidence="1">Uncharacterized protein</fullName>
    </submittedName>
</protein>
<name>A0A6H1ZZ85_9ZZZZ</name>
<proteinExistence type="predicted"/>
<evidence type="ECO:0000313" key="1">
    <source>
        <dbReference type="EMBL" id="QJA52884.1"/>
    </source>
</evidence>